<dbReference type="Pfam" id="PF05239">
    <property type="entry name" value="PRC"/>
    <property type="match status" value="1"/>
</dbReference>
<dbReference type="PANTHER" id="PTHR40061:SF1">
    <property type="entry name" value="SPORULATION PROTEIN YLMC-RELATED"/>
    <property type="match status" value="1"/>
</dbReference>
<evidence type="ECO:0000313" key="2">
    <source>
        <dbReference type="EMBL" id="MED4127377.1"/>
    </source>
</evidence>
<dbReference type="InterPro" id="IPR011033">
    <property type="entry name" value="PRC_barrel-like_sf"/>
</dbReference>
<accession>A0ABU6NGN4</accession>
<protein>
    <submittedName>
        <fullName evidence="2">YlmC/YmxH family sporulation protein</fullName>
    </submittedName>
</protein>
<gene>
    <name evidence="2" type="ORF">P5F74_04415</name>
</gene>
<reference evidence="2 3" key="1">
    <citation type="submission" date="2023-03" db="EMBL/GenBank/DDBJ databases">
        <title>Bacillus Genome Sequencing.</title>
        <authorList>
            <person name="Dunlap C."/>
        </authorList>
    </citation>
    <scope>NUCLEOTIDE SEQUENCE [LARGE SCALE GENOMIC DNA]</scope>
    <source>
        <strain evidence="2 3">B-4107</strain>
    </source>
</reference>
<dbReference type="NCBIfam" id="TIGR02888">
    <property type="entry name" value="spore_YlmC_YmxH"/>
    <property type="match status" value="1"/>
</dbReference>
<dbReference type="RefSeq" id="WP_035395167.1">
    <property type="nucleotide sequence ID" value="NZ_JAROAS010000006.1"/>
</dbReference>
<dbReference type="InterPro" id="IPR014238">
    <property type="entry name" value="Spore_YlmC/YmxH"/>
</dbReference>
<dbReference type="SUPFAM" id="SSF50346">
    <property type="entry name" value="PRC-barrel domain"/>
    <property type="match status" value="1"/>
</dbReference>
<sequence>MIKISELSTKDIVNMENGKRLGHLNDLDINLETGRIEAIIISNQGKMMTFLGNRDAGETVIPWKNIVKIGSDVILVELPERYKQPVTTAEHVMERKDPYS</sequence>
<dbReference type="PANTHER" id="PTHR40061">
    <property type="entry name" value="SPORULATION PROTEIN YLMC-RELATED"/>
    <property type="match status" value="1"/>
</dbReference>
<feature type="domain" description="PRC-barrel" evidence="1">
    <location>
        <begin position="2"/>
        <end position="80"/>
    </location>
</feature>
<evidence type="ECO:0000259" key="1">
    <source>
        <dbReference type="Pfam" id="PF05239"/>
    </source>
</evidence>
<comment type="caution">
    <text evidence="2">The sequence shown here is derived from an EMBL/GenBank/DDBJ whole genome shotgun (WGS) entry which is preliminary data.</text>
</comment>
<keyword evidence="3" id="KW-1185">Reference proteome</keyword>
<proteinExistence type="predicted"/>
<evidence type="ECO:0000313" key="3">
    <source>
        <dbReference type="Proteomes" id="UP001341820"/>
    </source>
</evidence>
<organism evidence="2 3">
    <name type="scientific">Shouchella miscanthi</name>
    <dbReference type="NCBI Taxonomy" id="2598861"/>
    <lineage>
        <taxon>Bacteria</taxon>
        <taxon>Bacillati</taxon>
        <taxon>Bacillota</taxon>
        <taxon>Bacilli</taxon>
        <taxon>Bacillales</taxon>
        <taxon>Bacillaceae</taxon>
        <taxon>Shouchella</taxon>
    </lineage>
</organism>
<dbReference type="Gene3D" id="2.30.30.240">
    <property type="entry name" value="PRC-barrel domain"/>
    <property type="match status" value="1"/>
</dbReference>
<dbReference type="EMBL" id="JAROAS010000006">
    <property type="protein sequence ID" value="MED4127377.1"/>
    <property type="molecule type" value="Genomic_DNA"/>
</dbReference>
<dbReference type="Proteomes" id="UP001341820">
    <property type="component" value="Unassembled WGS sequence"/>
</dbReference>
<name>A0ABU6NGN4_9BACI</name>
<dbReference type="InterPro" id="IPR027275">
    <property type="entry name" value="PRC-brl_dom"/>
</dbReference>